<reference evidence="2" key="1">
    <citation type="journal article" date="2014" name="Proc. Natl. Acad. Sci. U.S.A.">
        <title>Extensive sampling of basidiomycete genomes demonstrates inadequacy of the white-rot/brown-rot paradigm for wood decay fungi.</title>
        <authorList>
            <person name="Riley R."/>
            <person name="Salamov A.A."/>
            <person name="Brown D.W."/>
            <person name="Nagy L.G."/>
            <person name="Floudas D."/>
            <person name="Held B.W."/>
            <person name="Levasseur A."/>
            <person name="Lombard V."/>
            <person name="Morin E."/>
            <person name="Otillar R."/>
            <person name="Lindquist E.A."/>
            <person name="Sun H."/>
            <person name="LaButti K.M."/>
            <person name="Schmutz J."/>
            <person name="Jabbour D."/>
            <person name="Luo H."/>
            <person name="Baker S.E."/>
            <person name="Pisabarro A.G."/>
            <person name="Walton J.D."/>
            <person name="Blanchette R.A."/>
            <person name="Henrissat B."/>
            <person name="Martin F."/>
            <person name="Cullen D."/>
            <person name="Hibbett D.S."/>
            <person name="Grigoriev I.V."/>
        </authorList>
    </citation>
    <scope>NUCLEOTIDE SEQUENCE [LARGE SCALE GENOMIC DNA]</scope>
    <source>
        <strain evidence="2">CBS 339.88</strain>
    </source>
</reference>
<dbReference type="STRING" id="685588.A0A067SNA8"/>
<dbReference type="Proteomes" id="UP000027222">
    <property type="component" value="Unassembled WGS sequence"/>
</dbReference>
<evidence type="ECO:0000313" key="1">
    <source>
        <dbReference type="EMBL" id="KDR72391.1"/>
    </source>
</evidence>
<dbReference type="HOGENOM" id="CLU_1240218_0_0_1"/>
<dbReference type="AlphaFoldDB" id="A0A067SNA8"/>
<sequence length="226" mass="25484">MWKFDIKTYNNFHPIAAANARFDKQLSYSGITRAELFSELSELFLEGVNAGQYAPCLIHRHYCLNEGERMVTSSNSTRPSRDRSLNIVAERWLKTGEEFEYRFTDNPASLAPPPSIAFMARFKSIVEENGIDVLGVCYAPTPSELAPGFVYSETVGQGDREQVLNIVHQSSLQGEKTYQTSWVPTLNPQDQSFTMSCTHNCVGCLDNQDDIGQNFEIQRGAKFESF</sequence>
<name>A0A067SNA8_GALM3</name>
<gene>
    <name evidence="1" type="ORF">GALMADRAFT_213379</name>
</gene>
<keyword evidence="2" id="KW-1185">Reference proteome</keyword>
<dbReference type="EMBL" id="KL142389">
    <property type="protein sequence ID" value="KDR72391.1"/>
    <property type="molecule type" value="Genomic_DNA"/>
</dbReference>
<protein>
    <submittedName>
        <fullName evidence="1">Uncharacterized protein</fullName>
    </submittedName>
</protein>
<accession>A0A067SNA8</accession>
<dbReference type="OrthoDB" id="3049674at2759"/>
<organism evidence="1 2">
    <name type="scientific">Galerina marginata (strain CBS 339.88)</name>
    <dbReference type="NCBI Taxonomy" id="685588"/>
    <lineage>
        <taxon>Eukaryota</taxon>
        <taxon>Fungi</taxon>
        <taxon>Dikarya</taxon>
        <taxon>Basidiomycota</taxon>
        <taxon>Agaricomycotina</taxon>
        <taxon>Agaricomycetes</taxon>
        <taxon>Agaricomycetidae</taxon>
        <taxon>Agaricales</taxon>
        <taxon>Agaricineae</taxon>
        <taxon>Strophariaceae</taxon>
        <taxon>Galerina</taxon>
    </lineage>
</organism>
<proteinExistence type="predicted"/>
<evidence type="ECO:0000313" key="2">
    <source>
        <dbReference type="Proteomes" id="UP000027222"/>
    </source>
</evidence>